<dbReference type="InterPro" id="IPR029033">
    <property type="entry name" value="His_PPase_superfam"/>
</dbReference>
<dbReference type="STRING" id="237682.SAMN05421676_11293"/>
<dbReference type="SUPFAM" id="SSF53254">
    <property type="entry name" value="Phosphoglycerate mutase-like"/>
    <property type="match status" value="1"/>
</dbReference>
<dbReference type="InterPro" id="IPR013078">
    <property type="entry name" value="His_Pase_superF_clade-1"/>
</dbReference>
<dbReference type="OrthoDB" id="2185101at2"/>
<dbReference type="CDD" id="cd07067">
    <property type="entry name" value="HP_PGM_like"/>
    <property type="match status" value="1"/>
</dbReference>
<accession>A0A1I0IJW6</accession>
<evidence type="ECO:0000313" key="2">
    <source>
        <dbReference type="EMBL" id="SET96535.1"/>
    </source>
</evidence>
<dbReference type="PANTHER" id="PTHR48100">
    <property type="entry name" value="BROAD-SPECIFICITY PHOSPHATASE YOR283W-RELATED"/>
    <property type="match status" value="1"/>
</dbReference>
<dbReference type="GO" id="GO:0016791">
    <property type="term" value="F:phosphatase activity"/>
    <property type="evidence" value="ECO:0007669"/>
    <property type="project" value="TreeGrafter"/>
</dbReference>
<sequence length="198" mass="23081">MQTNLYFVRHAHSTYTPDELGRPLSERGFLDANTVTELLKKEAIDYVYSSPYKRAIQTVEGVAKYIDKEIILVEGFKERILAEKPVEDFIEAITKVWNDYDFSWKGGESNRIAQKRGVNTTYQVLEGNTGKNVVIGTHGNIMVLILNYFDNQYGFDFWKQLEMPDIYKLSFNGKKLIDVQRIWGNPNYEDYWVVNIED</sequence>
<dbReference type="AlphaFoldDB" id="A0A1I0IJW6"/>
<gene>
    <name evidence="2" type="ORF">SAMN05421676_11293</name>
</gene>
<dbReference type="Proteomes" id="UP000199095">
    <property type="component" value="Unassembled WGS sequence"/>
</dbReference>
<dbReference type="Gene3D" id="3.40.50.1240">
    <property type="entry name" value="Phosphoglycerate mutase-like"/>
    <property type="match status" value="1"/>
</dbReference>
<dbReference type="EMBL" id="FOHJ01000012">
    <property type="protein sequence ID" value="SET96535.1"/>
    <property type="molecule type" value="Genomic_DNA"/>
</dbReference>
<evidence type="ECO:0000313" key="3">
    <source>
        <dbReference type="Proteomes" id="UP000199095"/>
    </source>
</evidence>
<dbReference type="Pfam" id="PF00300">
    <property type="entry name" value="His_Phos_1"/>
    <property type="match status" value="1"/>
</dbReference>
<feature type="binding site" evidence="1">
    <location>
        <position position="54"/>
    </location>
    <ligand>
        <name>substrate</name>
    </ligand>
</feature>
<proteinExistence type="predicted"/>
<evidence type="ECO:0000256" key="1">
    <source>
        <dbReference type="PIRSR" id="PIRSR613078-2"/>
    </source>
</evidence>
<reference evidence="3" key="1">
    <citation type="submission" date="2016-10" db="EMBL/GenBank/DDBJ databases">
        <authorList>
            <person name="Varghese N."/>
            <person name="Submissions S."/>
        </authorList>
    </citation>
    <scope>NUCLEOTIDE SEQUENCE [LARGE SCALE GENOMIC DNA]</scope>
    <source>
        <strain evidence="3">CGMCC 1.3566</strain>
    </source>
</reference>
<keyword evidence="3" id="KW-1185">Reference proteome</keyword>
<name>A0A1I0IJW6_9BACI</name>
<dbReference type="SMART" id="SM00855">
    <property type="entry name" value="PGAM"/>
    <property type="match status" value="1"/>
</dbReference>
<dbReference type="PANTHER" id="PTHR48100:SF59">
    <property type="entry name" value="ADENOSYLCOBALAMIN_ALPHA-RIBAZOLE PHOSPHATASE"/>
    <property type="match status" value="1"/>
</dbReference>
<dbReference type="GO" id="GO:0005737">
    <property type="term" value="C:cytoplasm"/>
    <property type="evidence" value="ECO:0007669"/>
    <property type="project" value="TreeGrafter"/>
</dbReference>
<protein>
    <submittedName>
        <fullName evidence="2">2,3-bisphosphoglycerate-dependent phosphoglycerate mutase</fullName>
    </submittedName>
</protein>
<organism evidence="2 3">
    <name type="scientific">Salinibacillus kushneri</name>
    <dbReference type="NCBI Taxonomy" id="237682"/>
    <lineage>
        <taxon>Bacteria</taxon>
        <taxon>Bacillati</taxon>
        <taxon>Bacillota</taxon>
        <taxon>Bacilli</taxon>
        <taxon>Bacillales</taxon>
        <taxon>Bacillaceae</taxon>
        <taxon>Salinibacillus</taxon>
    </lineage>
</organism>
<dbReference type="InterPro" id="IPR050275">
    <property type="entry name" value="PGM_Phosphatase"/>
</dbReference>